<keyword evidence="1" id="KW-1133">Transmembrane helix</keyword>
<protein>
    <submittedName>
        <fullName evidence="2">Uncharacterized protein</fullName>
    </submittedName>
</protein>
<dbReference type="AlphaFoldDB" id="A0A1P8LUT6"/>
<feature type="transmembrane region" description="Helical" evidence="1">
    <location>
        <begin position="34"/>
        <end position="58"/>
    </location>
</feature>
<sequence length="74" mass="8337">MFSLASSVAFVVLHTSHGAEVTFTEYLFRVLASLLFFGALGVTAFWTVRALGVVYSGLRRRRASRRAAERRSRR</sequence>
<proteinExistence type="predicted"/>
<evidence type="ECO:0000256" key="1">
    <source>
        <dbReference type="SAM" id="Phobius"/>
    </source>
</evidence>
<dbReference type="Proteomes" id="UP000186547">
    <property type="component" value="Chromosome"/>
</dbReference>
<reference evidence="2 3" key="1">
    <citation type="journal article" date="2011" name="J. Bacteriol.">
        <title>Genome sequence of Halobiforma lacisalsi AJ5, an extremely halophilic archaeon which harbors a bop gene.</title>
        <authorList>
            <person name="Jiang X."/>
            <person name="Wang S."/>
            <person name="Cheng H."/>
            <person name="Huo Y."/>
            <person name="Zhang X."/>
            <person name="Zhu X."/>
            <person name="Han X."/>
            <person name="Ni P."/>
            <person name="Wu M."/>
        </authorList>
    </citation>
    <scope>NUCLEOTIDE SEQUENCE [LARGE SCALE GENOMIC DNA]</scope>
    <source>
        <strain evidence="2 3">AJ5</strain>
    </source>
</reference>
<gene>
    <name evidence="2" type="ORF">CHINAEXTREME_18075</name>
</gene>
<dbReference type="EMBL" id="CP019285">
    <property type="protein sequence ID" value="APW99561.1"/>
    <property type="molecule type" value="Genomic_DNA"/>
</dbReference>
<evidence type="ECO:0000313" key="2">
    <source>
        <dbReference type="EMBL" id="APW99561.1"/>
    </source>
</evidence>
<name>A0A1P8LUT6_NATLA</name>
<keyword evidence="1" id="KW-0812">Transmembrane</keyword>
<accession>A0A1P8LUT6</accession>
<keyword evidence="1" id="KW-0472">Membrane</keyword>
<organism evidence="2 3">
    <name type="scientific">Natronobacterium lacisalsi AJ5</name>
    <dbReference type="NCBI Taxonomy" id="358396"/>
    <lineage>
        <taxon>Archaea</taxon>
        <taxon>Methanobacteriati</taxon>
        <taxon>Methanobacteriota</taxon>
        <taxon>Stenosarchaea group</taxon>
        <taxon>Halobacteria</taxon>
        <taxon>Halobacteriales</taxon>
        <taxon>Natrialbaceae</taxon>
        <taxon>Natronobacterium</taxon>
    </lineage>
</organism>
<dbReference type="KEGG" id="hlc:CHINAEXTREME18075"/>
<evidence type="ECO:0000313" key="3">
    <source>
        <dbReference type="Proteomes" id="UP000186547"/>
    </source>
</evidence>